<dbReference type="EMBL" id="JABBPN010000002">
    <property type="protein sequence ID" value="NMO94733.1"/>
    <property type="molecule type" value="Genomic_DNA"/>
</dbReference>
<comment type="caution">
    <text evidence="1">The sequence shown here is derived from an EMBL/GenBank/DDBJ whole genome shotgun (WGS) entry which is preliminary data.</text>
</comment>
<gene>
    <name evidence="1" type="ORF">HII30_02875</name>
</gene>
<name>A0A848M4K7_PAELE</name>
<organism evidence="1 2">
    <name type="scientific">Paenibacillus lemnae</name>
    <dbReference type="NCBI Taxonomy" id="1330551"/>
    <lineage>
        <taxon>Bacteria</taxon>
        <taxon>Bacillati</taxon>
        <taxon>Bacillota</taxon>
        <taxon>Bacilli</taxon>
        <taxon>Bacillales</taxon>
        <taxon>Paenibacillaceae</taxon>
        <taxon>Paenibacillus</taxon>
    </lineage>
</organism>
<protein>
    <submittedName>
        <fullName evidence="1">Uncharacterized protein</fullName>
    </submittedName>
</protein>
<evidence type="ECO:0000313" key="1">
    <source>
        <dbReference type="EMBL" id="NMO94733.1"/>
    </source>
</evidence>
<sequence>MKHWVGRHVAVLRRDSAGTVTEGTLKAWDTAQEKIVLSPGDITIPFHLVAKVEQLDHTPALNGIGYRVKHSMQFDNAVYFRSSVMVWKEDTLAAYQGVMTAHDQDTVTLSTGQCLRKDEHQFVVRSLRGRA</sequence>
<evidence type="ECO:0000313" key="2">
    <source>
        <dbReference type="Proteomes" id="UP000565468"/>
    </source>
</evidence>
<keyword evidence="2" id="KW-1185">Reference proteome</keyword>
<dbReference type="AlphaFoldDB" id="A0A848M4K7"/>
<dbReference type="RefSeq" id="WP_169503428.1">
    <property type="nucleotide sequence ID" value="NZ_JABBPN010000002.1"/>
</dbReference>
<proteinExistence type="predicted"/>
<accession>A0A848M4K7</accession>
<reference evidence="1 2" key="1">
    <citation type="submission" date="2020-04" db="EMBL/GenBank/DDBJ databases">
        <title>Paenibacillus algicola sp. nov., a novel marine bacterium producing alginate lyase.</title>
        <authorList>
            <person name="Huang H."/>
        </authorList>
    </citation>
    <scope>NUCLEOTIDE SEQUENCE [LARGE SCALE GENOMIC DNA]</scope>
    <source>
        <strain evidence="1 2">L7-75</strain>
    </source>
</reference>
<dbReference type="Proteomes" id="UP000565468">
    <property type="component" value="Unassembled WGS sequence"/>
</dbReference>